<evidence type="ECO:0000313" key="2">
    <source>
        <dbReference type="Proteomes" id="UP001066276"/>
    </source>
</evidence>
<keyword evidence="2" id="KW-1185">Reference proteome</keyword>
<evidence type="ECO:0000313" key="1">
    <source>
        <dbReference type="EMBL" id="KAJ1192445.1"/>
    </source>
</evidence>
<gene>
    <name evidence="1" type="ORF">NDU88_001752</name>
</gene>
<name>A0AAV7UTL7_PLEWA</name>
<organism evidence="1 2">
    <name type="scientific">Pleurodeles waltl</name>
    <name type="common">Iberian ribbed newt</name>
    <dbReference type="NCBI Taxonomy" id="8319"/>
    <lineage>
        <taxon>Eukaryota</taxon>
        <taxon>Metazoa</taxon>
        <taxon>Chordata</taxon>
        <taxon>Craniata</taxon>
        <taxon>Vertebrata</taxon>
        <taxon>Euteleostomi</taxon>
        <taxon>Amphibia</taxon>
        <taxon>Batrachia</taxon>
        <taxon>Caudata</taxon>
        <taxon>Salamandroidea</taxon>
        <taxon>Salamandridae</taxon>
        <taxon>Pleurodelinae</taxon>
        <taxon>Pleurodeles</taxon>
    </lineage>
</organism>
<sequence>MSAASSSQACNTGPQRQACPMEMCTHHFTVLCSSSASLACWPLPLLRCGEAQARSPIFASHQTPGRSLTFLGVIRQSLTLAQYAGSLHNHKPLLQSQP</sequence>
<dbReference type="AlphaFoldDB" id="A0AAV7UTL7"/>
<proteinExistence type="predicted"/>
<comment type="caution">
    <text evidence="1">The sequence shown here is derived from an EMBL/GenBank/DDBJ whole genome shotgun (WGS) entry which is preliminary data.</text>
</comment>
<protein>
    <submittedName>
        <fullName evidence="1">Uncharacterized protein</fullName>
    </submittedName>
</protein>
<dbReference type="Proteomes" id="UP001066276">
    <property type="component" value="Chromosome 2_2"/>
</dbReference>
<accession>A0AAV7UTL7</accession>
<dbReference type="EMBL" id="JANPWB010000004">
    <property type="protein sequence ID" value="KAJ1192445.1"/>
    <property type="molecule type" value="Genomic_DNA"/>
</dbReference>
<reference evidence="1" key="1">
    <citation type="journal article" date="2022" name="bioRxiv">
        <title>Sequencing and chromosome-scale assembly of the giantPleurodeles waltlgenome.</title>
        <authorList>
            <person name="Brown T."/>
            <person name="Elewa A."/>
            <person name="Iarovenko S."/>
            <person name="Subramanian E."/>
            <person name="Araus A.J."/>
            <person name="Petzold A."/>
            <person name="Susuki M."/>
            <person name="Suzuki K.-i.T."/>
            <person name="Hayashi T."/>
            <person name="Toyoda A."/>
            <person name="Oliveira C."/>
            <person name="Osipova E."/>
            <person name="Leigh N.D."/>
            <person name="Simon A."/>
            <person name="Yun M.H."/>
        </authorList>
    </citation>
    <scope>NUCLEOTIDE SEQUENCE</scope>
    <source>
        <strain evidence="1">20211129_DDA</strain>
        <tissue evidence="1">Liver</tissue>
    </source>
</reference>